<feature type="region of interest" description="Disordered" evidence="8">
    <location>
        <begin position="613"/>
        <end position="867"/>
    </location>
</feature>
<keyword evidence="4" id="KW-1003">Cell membrane</keyword>
<feature type="transmembrane region" description="Helical" evidence="9">
    <location>
        <begin position="312"/>
        <end position="332"/>
    </location>
</feature>
<feature type="domain" description="Major facilitator superfamily (MFS) profile" evidence="10">
    <location>
        <begin position="31"/>
        <end position="456"/>
    </location>
</feature>
<evidence type="ECO:0000256" key="4">
    <source>
        <dbReference type="ARBA" id="ARBA00022475"/>
    </source>
</evidence>
<dbReference type="NCBIfam" id="TIGR00879">
    <property type="entry name" value="SP"/>
    <property type="match status" value="1"/>
</dbReference>
<reference evidence="11 12" key="1">
    <citation type="journal article" date="2019" name="Syst. Appl. Microbiol.">
        <title>Characterization of Bifidobacterium species in feaces of the Egyptian fruit bat: Description of B. vespertilionis sp. nov. and B. rousetti sp. nov.</title>
        <authorList>
            <person name="Modesto M."/>
            <person name="Satti M."/>
            <person name="Watanabe K."/>
            <person name="Puglisi E."/>
            <person name="Morelli L."/>
            <person name="Huang C.-H."/>
            <person name="Liou J.-S."/>
            <person name="Miyashita M."/>
            <person name="Tamura T."/>
            <person name="Saito S."/>
            <person name="Mori K."/>
            <person name="Huang L."/>
            <person name="Sciavilla P."/>
            <person name="Sandri C."/>
            <person name="Spiezio C."/>
            <person name="Vitali F."/>
            <person name="Cavalieri D."/>
            <person name="Perpetuini G."/>
            <person name="Tofalo R."/>
            <person name="Bonetti A."/>
            <person name="Arita M."/>
            <person name="Mattarelli P."/>
        </authorList>
    </citation>
    <scope>NUCLEOTIDE SEQUENCE [LARGE SCALE GENOMIC DNA]</scope>
    <source>
        <strain evidence="11 12">RST27</strain>
    </source>
</reference>
<dbReference type="PROSITE" id="PS50850">
    <property type="entry name" value="MFS"/>
    <property type="match status" value="1"/>
</dbReference>
<evidence type="ECO:0000256" key="3">
    <source>
        <dbReference type="ARBA" id="ARBA00022448"/>
    </source>
</evidence>
<dbReference type="Pfam" id="PF00083">
    <property type="entry name" value="Sugar_tr"/>
    <property type="match status" value="1"/>
</dbReference>
<dbReference type="PROSITE" id="PS00216">
    <property type="entry name" value="SUGAR_TRANSPORT_1"/>
    <property type="match status" value="1"/>
</dbReference>
<evidence type="ECO:0000313" key="11">
    <source>
        <dbReference type="EMBL" id="KAA8815166.1"/>
    </source>
</evidence>
<evidence type="ECO:0000256" key="5">
    <source>
        <dbReference type="ARBA" id="ARBA00022692"/>
    </source>
</evidence>
<dbReference type="InterPro" id="IPR047984">
    <property type="entry name" value="XylE-like"/>
</dbReference>
<feature type="compositionally biased region" description="Acidic residues" evidence="8">
    <location>
        <begin position="640"/>
        <end position="651"/>
    </location>
</feature>
<feature type="transmembrane region" description="Helical" evidence="9">
    <location>
        <begin position="339"/>
        <end position="359"/>
    </location>
</feature>
<organism evidence="11 12">
    <name type="scientific">Bifidobacterium callitrichos</name>
    <dbReference type="NCBI Taxonomy" id="762209"/>
    <lineage>
        <taxon>Bacteria</taxon>
        <taxon>Bacillati</taxon>
        <taxon>Actinomycetota</taxon>
        <taxon>Actinomycetes</taxon>
        <taxon>Bifidobacteriales</taxon>
        <taxon>Bifidobacteriaceae</taxon>
        <taxon>Bifidobacterium</taxon>
    </lineage>
</organism>
<protein>
    <submittedName>
        <fullName evidence="11">MFS transporter</fullName>
    </submittedName>
</protein>
<feature type="transmembrane region" description="Helical" evidence="9">
    <location>
        <begin position="155"/>
        <end position="178"/>
    </location>
</feature>
<evidence type="ECO:0000256" key="1">
    <source>
        <dbReference type="ARBA" id="ARBA00004651"/>
    </source>
</evidence>
<evidence type="ECO:0000256" key="9">
    <source>
        <dbReference type="SAM" id="Phobius"/>
    </source>
</evidence>
<name>A0A5M9Z9L3_9BIFI</name>
<accession>A0A5M9Z9L3</accession>
<dbReference type="InterPro" id="IPR036259">
    <property type="entry name" value="MFS_trans_sf"/>
</dbReference>
<proteinExistence type="inferred from homology"/>
<sequence>MAGLFQAVSKQRNPLGTTIRTQGSGKYTFGLALSAGLAGLLYGYDTVSISGAIEFLRAKYSLDTVMEGLVISSIMIGAIIGAATAGFLSDRFGRKKILIIGGVLFFVSAVWSALTFGPITLIAARIVGGFGIGLTAALAVTYITESAPTNIRGLLSFSYQMLAVCGIFLTNVINYVIASYGTNHWDVETGWRWMLGLGAVPAVAFLAAMLRAPESPRFLIQIGRVDEGFEVLEHILGTERARLRTDDISASVKLENEMSKEFHDLFRPGLIKALIIGIFLAVFNQFVGMSAISYYGPVMFADMGFGGDTEFLASASVGGIELVFTVVGMYLIDTFGRKRLMAIGTGLMCLFALCISASYATDSSLLTLVFVMMFAASFAFSMGPIPWIVIPELFPTYLRGRATGLCVTCLLFANFVIAQFTPMMIDGLGGGVSFAIFGILDLIGLAGIVTIVPETMGRTLEEIEHLWQPNTELAAAKYALSSADANIRHAEATMMRVENERLQAMGIMAAAERARVAAQKKIFEIEMEERSKAERRSAERVAEEARQAAHTRGAESLDASLAARGESAENADIASGIRRMKPNGVGRSDNAYLHESQLHGESEETVTSHSIAMADGGNAAGGFGDSGEIGVSVDSGDSSDSSDLDDLDESSEAGMTKSRTPDSLKTTGATSASTDATGYGTDGTADDRAVSLAEDGRGNAVRDRDVDHDTDHDTDRAAETQGRSSRENQGDRNQHEEHEDDADTATHRDARIEIPDIAPEGMGSGRSGRRIDRVDPSDGRDTGRTTGHNTERNTGLNESHDGGNGAERRAERREPRVLEYGEAIPNRPITPDPELSRGVLLPREADIHPVEASNPTGVSASEEERESAAIDRALDSLDALIKA</sequence>
<evidence type="ECO:0000256" key="7">
    <source>
        <dbReference type="ARBA" id="ARBA00023136"/>
    </source>
</evidence>
<dbReference type="Gene3D" id="1.20.1250.20">
    <property type="entry name" value="MFS general substrate transporter like domains"/>
    <property type="match status" value="1"/>
</dbReference>
<feature type="region of interest" description="Disordered" evidence="8">
    <location>
        <begin position="529"/>
        <end position="590"/>
    </location>
</feature>
<feature type="transmembrane region" description="Helical" evidence="9">
    <location>
        <begin position="64"/>
        <end position="85"/>
    </location>
</feature>
<feature type="compositionally biased region" description="Basic and acidic residues" evidence="8">
    <location>
        <begin position="769"/>
        <end position="783"/>
    </location>
</feature>
<dbReference type="SUPFAM" id="SSF103473">
    <property type="entry name" value="MFS general substrate transporter"/>
    <property type="match status" value="1"/>
</dbReference>
<evidence type="ECO:0000256" key="6">
    <source>
        <dbReference type="ARBA" id="ARBA00022989"/>
    </source>
</evidence>
<dbReference type="InterPro" id="IPR050814">
    <property type="entry name" value="Myo-inositol_Transporter"/>
</dbReference>
<feature type="transmembrane region" description="Helical" evidence="9">
    <location>
        <begin position="190"/>
        <end position="210"/>
    </location>
</feature>
<feature type="compositionally biased region" description="Basic and acidic residues" evidence="8">
    <location>
        <begin position="744"/>
        <end position="754"/>
    </location>
</feature>
<dbReference type="InterPro" id="IPR003663">
    <property type="entry name" value="Sugar/inositol_transpt"/>
</dbReference>
<keyword evidence="7 9" id="KW-0472">Membrane</keyword>
<feature type="compositionally biased region" description="Gly residues" evidence="8">
    <location>
        <begin position="618"/>
        <end position="627"/>
    </location>
</feature>
<dbReference type="InterPro" id="IPR020846">
    <property type="entry name" value="MFS_dom"/>
</dbReference>
<feature type="compositionally biased region" description="Polar residues" evidence="8">
    <location>
        <begin position="784"/>
        <end position="797"/>
    </location>
</feature>
<keyword evidence="6 9" id="KW-1133">Transmembrane helix</keyword>
<feature type="transmembrane region" description="Helical" evidence="9">
    <location>
        <begin position="402"/>
        <end position="420"/>
    </location>
</feature>
<feature type="compositionally biased region" description="Low complexity" evidence="8">
    <location>
        <begin position="666"/>
        <end position="683"/>
    </location>
</feature>
<feature type="transmembrane region" description="Helical" evidence="9">
    <location>
        <begin position="122"/>
        <end position="143"/>
    </location>
</feature>
<feature type="transmembrane region" description="Helical" evidence="9">
    <location>
        <begin position="27"/>
        <end position="44"/>
    </location>
</feature>
<feature type="compositionally biased region" description="Basic and acidic residues" evidence="8">
    <location>
        <begin position="798"/>
        <end position="819"/>
    </location>
</feature>
<dbReference type="InterPro" id="IPR005828">
    <property type="entry name" value="MFS_sugar_transport-like"/>
</dbReference>
<dbReference type="PANTHER" id="PTHR48020">
    <property type="entry name" value="PROTON MYO-INOSITOL COTRANSPORTER"/>
    <property type="match status" value="1"/>
</dbReference>
<feature type="transmembrane region" description="Helical" evidence="9">
    <location>
        <begin position="97"/>
        <end position="116"/>
    </location>
</feature>
<dbReference type="CDD" id="cd17359">
    <property type="entry name" value="MFS_XylE_like"/>
    <property type="match status" value="1"/>
</dbReference>
<evidence type="ECO:0000313" key="12">
    <source>
        <dbReference type="Proteomes" id="UP000326060"/>
    </source>
</evidence>
<gene>
    <name evidence="11" type="ORF">EMB92_10960</name>
</gene>
<dbReference type="AlphaFoldDB" id="A0A5M9Z9L3"/>
<comment type="similarity">
    <text evidence="2">Belongs to the major facilitator superfamily. Sugar transporter (TC 2.A.1.1) family.</text>
</comment>
<comment type="caution">
    <text evidence="11">The sequence shown here is derived from an EMBL/GenBank/DDBJ whole genome shotgun (WGS) entry which is preliminary data.</text>
</comment>
<dbReference type="InterPro" id="IPR005829">
    <property type="entry name" value="Sugar_transporter_CS"/>
</dbReference>
<evidence type="ECO:0000259" key="10">
    <source>
        <dbReference type="PROSITE" id="PS50850"/>
    </source>
</evidence>
<feature type="compositionally biased region" description="Basic and acidic residues" evidence="8">
    <location>
        <begin position="529"/>
        <end position="555"/>
    </location>
</feature>
<dbReference type="PANTHER" id="PTHR48020:SF12">
    <property type="entry name" value="PROTON MYO-INOSITOL COTRANSPORTER"/>
    <property type="match status" value="1"/>
</dbReference>
<dbReference type="Proteomes" id="UP000326060">
    <property type="component" value="Unassembled WGS sequence"/>
</dbReference>
<feature type="transmembrane region" description="Helical" evidence="9">
    <location>
        <begin position="365"/>
        <end position="390"/>
    </location>
</feature>
<evidence type="ECO:0000256" key="2">
    <source>
        <dbReference type="ARBA" id="ARBA00010992"/>
    </source>
</evidence>
<keyword evidence="3" id="KW-0813">Transport</keyword>
<dbReference type="EMBL" id="RZJP01000005">
    <property type="protein sequence ID" value="KAA8815166.1"/>
    <property type="molecule type" value="Genomic_DNA"/>
</dbReference>
<feature type="compositionally biased region" description="Low complexity" evidence="8">
    <location>
        <begin position="628"/>
        <end position="639"/>
    </location>
</feature>
<dbReference type="PRINTS" id="PR00171">
    <property type="entry name" value="SUGRTRNSPORT"/>
</dbReference>
<feature type="transmembrane region" description="Helical" evidence="9">
    <location>
        <begin position="270"/>
        <end position="292"/>
    </location>
</feature>
<dbReference type="GO" id="GO:0022857">
    <property type="term" value="F:transmembrane transporter activity"/>
    <property type="evidence" value="ECO:0007669"/>
    <property type="project" value="InterPro"/>
</dbReference>
<comment type="subcellular location">
    <subcellularLocation>
        <location evidence="1">Cell membrane</location>
        <topology evidence="1">Multi-pass membrane protein</topology>
    </subcellularLocation>
</comment>
<evidence type="ECO:0000256" key="8">
    <source>
        <dbReference type="SAM" id="MobiDB-lite"/>
    </source>
</evidence>
<keyword evidence="5 9" id="KW-0812">Transmembrane</keyword>
<feature type="transmembrane region" description="Helical" evidence="9">
    <location>
        <begin position="432"/>
        <end position="452"/>
    </location>
</feature>
<dbReference type="PROSITE" id="PS00217">
    <property type="entry name" value="SUGAR_TRANSPORT_2"/>
    <property type="match status" value="1"/>
</dbReference>
<feature type="compositionally biased region" description="Basic and acidic residues" evidence="8">
    <location>
        <begin position="685"/>
        <end position="737"/>
    </location>
</feature>
<dbReference type="GO" id="GO:0005886">
    <property type="term" value="C:plasma membrane"/>
    <property type="evidence" value="ECO:0007669"/>
    <property type="project" value="UniProtKB-SubCell"/>
</dbReference>